<evidence type="ECO:0000313" key="3">
    <source>
        <dbReference type="Proteomes" id="UP000075714"/>
    </source>
</evidence>
<name>A0A150GQX0_GONPE</name>
<dbReference type="Proteomes" id="UP000075714">
    <property type="component" value="Unassembled WGS sequence"/>
</dbReference>
<dbReference type="SUPFAM" id="SSF82199">
    <property type="entry name" value="SET domain"/>
    <property type="match status" value="1"/>
</dbReference>
<feature type="compositionally biased region" description="Low complexity" evidence="1">
    <location>
        <begin position="613"/>
        <end position="629"/>
    </location>
</feature>
<evidence type="ECO:0000256" key="1">
    <source>
        <dbReference type="SAM" id="MobiDB-lite"/>
    </source>
</evidence>
<comment type="caution">
    <text evidence="2">The sequence shown here is derived from an EMBL/GenBank/DDBJ whole genome shotgun (WGS) entry which is preliminary data.</text>
</comment>
<dbReference type="AlphaFoldDB" id="A0A150GQX0"/>
<protein>
    <recommendedName>
        <fullName evidence="4">SET domain-containing protein</fullName>
    </recommendedName>
</protein>
<feature type="region of interest" description="Disordered" evidence="1">
    <location>
        <begin position="432"/>
        <end position="526"/>
    </location>
</feature>
<feature type="region of interest" description="Disordered" evidence="1">
    <location>
        <begin position="16"/>
        <end position="103"/>
    </location>
</feature>
<accession>A0A150GQX0</accession>
<dbReference type="CDD" id="cd08161">
    <property type="entry name" value="SET"/>
    <property type="match status" value="1"/>
</dbReference>
<proteinExistence type="predicted"/>
<dbReference type="EMBL" id="LSYV01000011">
    <property type="protein sequence ID" value="KXZ52201.1"/>
    <property type="molecule type" value="Genomic_DNA"/>
</dbReference>
<keyword evidence="3" id="KW-1185">Reference proteome</keyword>
<reference evidence="3" key="1">
    <citation type="journal article" date="2016" name="Nat. Commun.">
        <title>The Gonium pectorale genome demonstrates co-option of cell cycle regulation during the evolution of multicellularity.</title>
        <authorList>
            <person name="Hanschen E.R."/>
            <person name="Marriage T.N."/>
            <person name="Ferris P.J."/>
            <person name="Hamaji T."/>
            <person name="Toyoda A."/>
            <person name="Fujiyama A."/>
            <person name="Neme R."/>
            <person name="Noguchi H."/>
            <person name="Minakuchi Y."/>
            <person name="Suzuki M."/>
            <person name="Kawai-Toyooka H."/>
            <person name="Smith D.R."/>
            <person name="Sparks H."/>
            <person name="Anderson J."/>
            <person name="Bakaric R."/>
            <person name="Luria V."/>
            <person name="Karger A."/>
            <person name="Kirschner M.W."/>
            <person name="Durand P.M."/>
            <person name="Michod R.E."/>
            <person name="Nozaki H."/>
            <person name="Olson B.J."/>
        </authorList>
    </citation>
    <scope>NUCLEOTIDE SEQUENCE [LARGE SCALE GENOMIC DNA]</scope>
    <source>
        <strain evidence="3">NIES-2863</strain>
    </source>
</reference>
<sequence length="889" mass="91685">MLPCNAAGSAGYVANNLYKAPPHKPLSSASRRGFVGPAPPPSPRAIGLRARAELPERLGGPRSHPCDSDPFAEDDVEDVDVEDDQELDDGDGDDSSGMPGPPIVRLLKARRSSSHSKKPTEWAIFGREALWAAFGDAYVSVREGKSKSRVVNGLLRVTGLDQPFSARLCGTDPQRKVKGSRAKIVCLTGIEDFLLRHGLRDGSPLRLMLPPPPAGSKARALLEPVSPAGLGAAIDTTALGRAFVQLNNAAIQAGRVTVSTTAVEGLVPGFRQTSVEGQAYRAALLDGAGGVVLEPEAEGAYVSDGRGSGASAPKRVRMRAVLKATANSTLQCVLEGPVGWLRSLLGARAGDMLVLQAVPRPRRRSGSCATHGDVVILVSLMEGPSAAAGSGVRHLQQAQRHSVAAAAVSPPAAVASRSPLLPPSLPPLASPPAKLLFSNTSSQPASSDAAAPKKGSGAGRRKPLKQKPSSGAQSAQAAALTSAAPPTLPTSRAVTATQPAAAAAPRGTPSAADASGPLSPSAGTSLAVQSMSEEVAFAATLGMARLDPDGSQPPLLRGQLRVCGLTYPQELVGPVSFAMSQWRQRAGRVDLAAGDDVAKVIWVLGSEPAAFAAASSSGGSSRPSPRHAPLPTSQLPWDAVVKRNNVDLQRLFAWLAIRLGLFAPSALAADPPLPDGPVGHTSVEPRLSPQHGRLGVFATQHIYGSAPIAVLGGYVLPAAAAAAFRSRGYAGLSPGLASELRRRLQGSGVSDMALPWRFLASLYSMPYTGTEGAEELGAPEAIEGVGPLEIVMPGYGGVAALVNPAGEAGGKSTQPNCAVLPVVVCGLTLPVLVALRDLAPGEELLRERTNSNGSSVSEASRWAQLEADRAELVRLGAHIEMLVHGWRSG</sequence>
<dbReference type="OrthoDB" id="515462at2759"/>
<gene>
    <name evidence="2" type="ORF">GPECTOR_10g832</name>
</gene>
<evidence type="ECO:0008006" key="4">
    <source>
        <dbReference type="Google" id="ProtNLM"/>
    </source>
</evidence>
<feature type="region of interest" description="Disordered" evidence="1">
    <location>
        <begin position="613"/>
        <end position="633"/>
    </location>
</feature>
<feature type="compositionally biased region" description="Low complexity" evidence="1">
    <location>
        <begin position="432"/>
        <end position="455"/>
    </location>
</feature>
<dbReference type="InterPro" id="IPR046341">
    <property type="entry name" value="SET_dom_sf"/>
</dbReference>
<feature type="compositionally biased region" description="Low complexity" evidence="1">
    <location>
        <begin position="472"/>
        <end position="514"/>
    </location>
</feature>
<organism evidence="2 3">
    <name type="scientific">Gonium pectorale</name>
    <name type="common">Green alga</name>
    <dbReference type="NCBI Taxonomy" id="33097"/>
    <lineage>
        <taxon>Eukaryota</taxon>
        <taxon>Viridiplantae</taxon>
        <taxon>Chlorophyta</taxon>
        <taxon>core chlorophytes</taxon>
        <taxon>Chlorophyceae</taxon>
        <taxon>CS clade</taxon>
        <taxon>Chlamydomonadales</taxon>
        <taxon>Volvocaceae</taxon>
        <taxon>Gonium</taxon>
    </lineage>
</organism>
<feature type="compositionally biased region" description="Acidic residues" evidence="1">
    <location>
        <begin position="70"/>
        <end position="94"/>
    </location>
</feature>
<evidence type="ECO:0000313" key="2">
    <source>
        <dbReference type="EMBL" id="KXZ52201.1"/>
    </source>
</evidence>